<keyword evidence="4" id="KW-0805">Transcription regulation</keyword>
<feature type="region of interest" description="Disordered" evidence="8">
    <location>
        <begin position="437"/>
        <end position="479"/>
    </location>
</feature>
<dbReference type="GO" id="GO:0000439">
    <property type="term" value="C:transcription factor TFIIH core complex"/>
    <property type="evidence" value="ECO:0007669"/>
    <property type="project" value="InterPro"/>
</dbReference>
<evidence type="ECO:0000256" key="3">
    <source>
        <dbReference type="ARBA" id="ARBA00022737"/>
    </source>
</evidence>
<evidence type="ECO:0000313" key="10">
    <source>
        <dbReference type="EMBL" id="KAF2493434.1"/>
    </source>
</evidence>
<dbReference type="SUPFAM" id="SSF140383">
    <property type="entry name" value="BSD domain-like"/>
    <property type="match status" value="1"/>
</dbReference>
<organism evidence="10 11">
    <name type="scientific">Lophium mytilinum</name>
    <dbReference type="NCBI Taxonomy" id="390894"/>
    <lineage>
        <taxon>Eukaryota</taxon>
        <taxon>Fungi</taxon>
        <taxon>Dikarya</taxon>
        <taxon>Ascomycota</taxon>
        <taxon>Pezizomycotina</taxon>
        <taxon>Dothideomycetes</taxon>
        <taxon>Pleosporomycetidae</taxon>
        <taxon>Mytilinidiales</taxon>
        <taxon>Mytilinidiaceae</taxon>
        <taxon>Lophium</taxon>
    </lineage>
</organism>
<keyword evidence="11" id="KW-1185">Reference proteome</keyword>
<keyword evidence="7" id="KW-0175">Coiled coil</keyword>
<keyword evidence="3" id="KW-0677">Repeat</keyword>
<keyword evidence="5" id="KW-0804">Transcription</keyword>
<comment type="similarity">
    <text evidence="2">Belongs to the TFB1 family.</text>
</comment>
<evidence type="ECO:0000313" key="11">
    <source>
        <dbReference type="Proteomes" id="UP000799750"/>
    </source>
</evidence>
<feature type="region of interest" description="Disordered" evidence="8">
    <location>
        <begin position="406"/>
        <end position="425"/>
    </location>
</feature>
<feature type="compositionally biased region" description="Acidic residues" evidence="8">
    <location>
        <begin position="457"/>
        <end position="467"/>
    </location>
</feature>
<dbReference type="EMBL" id="MU004192">
    <property type="protein sequence ID" value="KAF2493434.1"/>
    <property type="molecule type" value="Genomic_DNA"/>
</dbReference>
<protein>
    <recommendedName>
        <fullName evidence="9">BSD domain-containing protein</fullName>
    </recommendedName>
</protein>
<dbReference type="Gene3D" id="1.10.3970.10">
    <property type="entry name" value="BSD domain"/>
    <property type="match status" value="1"/>
</dbReference>
<evidence type="ECO:0000256" key="2">
    <source>
        <dbReference type="ARBA" id="ARBA00009448"/>
    </source>
</evidence>
<dbReference type="InterPro" id="IPR035925">
    <property type="entry name" value="BSD_dom_sf"/>
</dbReference>
<evidence type="ECO:0000256" key="5">
    <source>
        <dbReference type="ARBA" id="ARBA00023163"/>
    </source>
</evidence>
<evidence type="ECO:0000256" key="8">
    <source>
        <dbReference type="SAM" id="MobiDB-lite"/>
    </source>
</evidence>
<dbReference type="Gene3D" id="2.30.29.30">
    <property type="entry name" value="Pleckstrin-homology domain (PH domain)/Phosphotyrosine-binding domain (PTB)"/>
    <property type="match status" value="1"/>
</dbReference>
<dbReference type="AlphaFoldDB" id="A0A6A6QMT1"/>
<dbReference type="InterPro" id="IPR011993">
    <property type="entry name" value="PH-like_dom_sf"/>
</dbReference>
<dbReference type="Proteomes" id="UP000799750">
    <property type="component" value="Unassembled WGS sequence"/>
</dbReference>
<dbReference type="GO" id="GO:0006289">
    <property type="term" value="P:nucleotide-excision repair"/>
    <property type="evidence" value="ECO:0007669"/>
    <property type="project" value="InterPro"/>
</dbReference>
<evidence type="ECO:0000256" key="6">
    <source>
        <dbReference type="ARBA" id="ARBA00023242"/>
    </source>
</evidence>
<dbReference type="PROSITE" id="PS50858">
    <property type="entry name" value="BSD"/>
    <property type="match status" value="1"/>
</dbReference>
<dbReference type="InterPro" id="IPR027079">
    <property type="entry name" value="Tfb1/GTF2H1"/>
</dbReference>
<name>A0A6A6QMT1_9PEZI</name>
<dbReference type="OrthoDB" id="360521at2759"/>
<evidence type="ECO:0000256" key="4">
    <source>
        <dbReference type="ARBA" id="ARBA00023015"/>
    </source>
</evidence>
<reference evidence="10" key="1">
    <citation type="journal article" date="2020" name="Stud. Mycol.">
        <title>101 Dothideomycetes genomes: a test case for predicting lifestyles and emergence of pathogens.</title>
        <authorList>
            <person name="Haridas S."/>
            <person name="Albert R."/>
            <person name="Binder M."/>
            <person name="Bloem J."/>
            <person name="Labutti K."/>
            <person name="Salamov A."/>
            <person name="Andreopoulos B."/>
            <person name="Baker S."/>
            <person name="Barry K."/>
            <person name="Bills G."/>
            <person name="Bluhm B."/>
            <person name="Cannon C."/>
            <person name="Castanera R."/>
            <person name="Culley D."/>
            <person name="Daum C."/>
            <person name="Ezra D."/>
            <person name="Gonzalez J."/>
            <person name="Henrissat B."/>
            <person name="Kuo A."/>
            <person name="Liang C."/>
            <person name="Lipzen A."/>
            <person name="Lutzoni F."/>
            <person name="Magnuson J."/>
            <person name="Mondo S."/>
            <person name="Nolan M."/>
            <person name="Ohm R."/>
            <person name="Pangilinan J."/>
            <person name="Park H.-J."/>
            <person name="Ramirez L."/>
            <person name="Alfaro M."/>
            <person name="Sun H."/>
            <person name="Tritt A."/>
            <person name="Yoshinaga Y."/>
            <person name="Zwiers L.-H."/>
            <person name="Turgeon B."/>
            <person name="Goodwin S."/>
            <person name="Spatafora J."/>
            <person name="Crous P."/>
            <person name="Grigoriev I."/>
        </authorList>
    </citation>
    <scope>NUCLEOTIDE SEQUENCE</scope>
    <source>
        <strain evidence="10">CBS 269.34</strain>
    </source>
</reference>
<feature type="coiled-coil region" evidence="7">
    <location>
        <begin position="558"/>
        <end position="585"/>
    </location>
</feature>
<proteinExistence type="inferred from homology"/>
<keyword evidence="6" id="KW-0539">Nucleus</keyword>
<dbReference type="SUPFAM" id="SSF50729">
    <property type="entry name" value="PH domain-like"/>
    <property type="match status" value="1"/>
</dbReference>
<dbReference type="SMART" id="SM00751">
    <property type="entry name" value="BSD"/>
    <property type="match status" value="1"/>
</dbReference>
<dbReference type="GO" id="GO:0006351">
    <property type="term" value="P:DNA-templated transcription"/>
    <property type="evidence" value="ECO:0007669"/>
    <property type="project" value="InterPro"/>
</dbReference>
<feature type="domain" description="BSD" evidence="9">
    <location>
        <begin position="219"/>
        <end position="270"/>
    </location>
</feature>
<evidence type="ECO:0000256" key="7">
    <source>
        <dbReference type="SAM" id="Coils"/>
    </source>
</evidence>
<evidence type="ECO:0000256" key="1">
    <source>
        <dbReference type="ARBA" id="ARBA00004123"/>
    </source>
</evidence>
<accession>A0A6A6QMT1</accession>
<sequence length="651" mass="72645">MSEASTSYKKQDGKLLVAQNGRTVTWKPNAPSASSLTIATSEITNLQQTPEKSAKVSIKIVVQRIPGTPPENHTFSFTSPTSARAEQASITALLRKHIELARASGGNTPAPAAEDAPRQPAALAIAQAVSAGARAEENMYEDSRLMLNTELQRELLNARPRLFEIFNQALREKPDTITIIQFSTQFWAARVHDLRAYAVEKSQNQGTYNVLSEIKPVNVDGATRLNISKEQIQLIFKQHPMVRKVYNESVPKMNEGDFWSRFFGSRLFKKLKGEKITENDAVDPRLDQYLSFNEDADRTEQFVMAHVPHIIDLEGNEQDHSQRLGNRLDWTMQPSTNEKVPILRVLNTMSEKMLAEVTPTDAADPHAPAGMDEETYKELKLRDLQRGADDNRIMLKISDKKKFFTGNHGTQNSSSTTYAKRSPGKVLSAVREDVRNISDGMSSGRGLNLETAIGTQEDSDSEDDEEGVEKKARVGNKHSRGAATVQIMGAINQRHLHLDDQLLSTTSTAEQAAKVGLTSGVLDTLAMTHNTTVEFLHYFWTVFLSGDADRALEAEKLVETLAKSLERIKAVADTAEKERERKLGEQKKRIEEHLQKTGKRRKFDPNSIKGGSKAVNDMMAPITRAIGSALQQYKQAYEEQRAQMSQLQMML</sequence>
<dbReference type="PANTHER" id="PTHR12856">
    <property type="entry name" value="TRANSCRIPTION INITIATION FACTOR IIH-RELATED"/>
    <property type="match status" value="1"/>
</dbReference>
<evidence type="ECO:0000259" key="9">
    <source>
        <dbReference type="PROSITE" id="PS50858"/>
    </source>
</evidence>
<gene>
    <name evidence="10" type="ORF">BU16DRAFT_563596</name>
</gene>
<dbReference type="Pfam" id="PF08567">
    <property type="entry name" value="PH_TFIIH"/>
    <property type="match status" value="1"/>
</dbReference>
<feature type="compositionally biased region" description="Polar residues" evidence="8">
    <location>
        <begin position="407"/>
        <end position="419"/>
    </location>
</feature>
<comment type="subcellular location">
    <subcellularLocation>
        <location evidence="1">Nucleus</location>
    </subcellularLocation>
</comment>
<dbReference type="InterPro" id="IPR005607">
    <property type="entry name" value="BSD_dom"/>
</dbReference>
<dbReference type="CDD" id="cd13229">
    <property type="entry name" value="PH_TFIIH"/>
    <property type="match status" value="1"/>
</dbReference>
<dbReference type="Pfam" id="PF03909">
    <property type="entry name" value="BSD"/>
    <property type="match status" value="1"/>
</dbReference>
<dbReference type="InterPro" id="IPR013876">
    <property type="entry name" value="TFIIH_BTF_p62_N"/>
</dbReference>